<dbReference type="Proteomes" id="UP001498935">
    <property type="component" value="Unassembled WGS sequence"/>
</dbReference>
<comment type="caution">
    <text evidence="1">The sequence shown here is derived from an EMBL/GenBank/DDBJ whole genome shotgun (WGS) entry which is preliminary data.</text>
</comment>
<gene>
    <name evidence="1" type="ORF">KACC15558_33100</name>
</gene>
<sequence>MFSGTIVCMTKTLGGRSTATSTNARTVFMTGLLGFAGTMHFLRPKPFDSIVPPSLGNRRAWTYASGVAELGCAALLAVPATRRLGGAATAALMVAVYPANIYTVAKHWKSPKGRAIALARLPLQIPLVQMSWAIARSGD</sequence>
<keyword evidence="2" id="KW-1185">Reference proteome</keyword>
<accession>A0ABP9U547</accession>
<dbReference type="PANTHER" id="PTHR36974:SF1">
    <property type="entry name" value="DOXX FAMILY MEMBRANE PROTEIN"/>
    <property type="match status" value="1"/>
</dbReference>
<name>A0ABP9U547_9MICO</name>
<protein>
    <submittedName>
        <fullName evidence="1">Membrane protein</fullName>
    </submittedName>
</protein>
<evidence type="ECO:0000313" key="2">
    <source>
        <dbReference type="Proteomes" id="UP001498935"/>
    </source>
</evidence>
<reference evidence="1 2" key="1">
    <citation type="submission" date="2024-02" db="EMBL/GenBank/DDBJ databases">
        <title>Characterization of antibiotic resistant novel bacterial strains and their environmental applications.</title>
        <authorList>
            <person name="Manzoor S."/>
            <person name="Abbas S."/>
            <person name="Arshad M."/>
            <person name="Li W.J."/>
            <person name="Ahmed I."/>
        </authorList>
    </citation>
    <scope>NUCLEOTIDE SEQUENCE [LARGE SCALE GENOMIC DNA]</scope>
    <source>
        <strain evidence="1 2">KACC 15558</strain>
    </source>
</reference>
<dbReference type="PANTHER" id="PTHR36974">
    <property type="entry name" value="MEMBRANE PROTEIN-RELATED"/>
    <property type="match status" value="1"/>
</dbReference>
<dbReference type="EMBL" id="BAABNP010000021">
    <property type="protein sequence ID" value="GAA5342269.1"/>
    <property type="molecule type" value="Genomic_DNA"/>
</dbReference>
<organism evidence="1 2">
    <name type="scientific">Brevibacterium ammoniilyticum</name>
    <dbReference type="NCBI Taxonomy" id="1046555"/>
    <lineage>
        <taxon>Bacteria</taxon>
        <taxon>Bacillati</taxon>
        <taxon>Actinomycetota</taxon>
        <taxon>Actinomycetes</taxon>
        <taxon>Micrococcales</taxon>
        <taxon>Brevibacteriaceae</taxon>
        <taxon>Brevibacterium</taxon>
    </lineage>
</organism>
<proteinExistence type="predicted"/>
<evidence type="ECO:0000313" key="1">
    <source>
        <dbReference type="EMBL" id="GAA5342269.1"/>
    </source>
</evidence>